<comment type="caution">
    <text evidence="6">The sequence shown here is derived from an EMBL/GenBank/DDBJ whole genome shotgun (WGS) entry which is preliminary data.</text>
</comment>
<dbReference type="EMBL" id="RDQH01000340">
    <property type="protein sequence ID" value="RXH76876.1"/>
    <property type="molecule type" value="Genomic_DNA"/>
</dbReference>
<comment type="similarity">
    <text evidence="3">Belongs to the PspA/Vipp/IM30 family.</text>
</comment>
<feature type="domain" description="Transcription factor MYC/MYB N-terminal" evidence="5">
    <location>
        <begin position="2"/>
        <end position="68"/>
    </location>
</feature>
<sequence length="146" mass="16642">MQRLQTLIEGMRESWTYTMFWQFSYNNSHGVAVLGWGEGFYKDERDKLLLAPRSLSPPSPKQASEDWYHKEQLARKKGEDNLARGALKRKSKIHEASSKKDTLKARAQFAKTATKGSEMVGNLNTSSALSAFDKMEEKGITLFHQK</sequence>
<feature type="compositionally biased region" description="Basic and acidic residues" evidence="4">
    <location>
        <begin position="93"/>
        <end position="104"/>
    </location>
</feature>
<dbReference type="InterPro" id="IPR007157">
    <property type="entry name" value="PspA_VIPP1"/>
</dbReference>
<accession>A0A498HZT7</accession>
<gene>
    <name evidence="6" type="ORF">DVH24_019764</name>
</gene>
<dbReference type="PANTHER" id="PTHR31088">
    <property type="entry name" value="MEMBRANE-ASSOCIATED PROTEIN VIPP1, CHLOROPLASTIC"/>
    <property type="match status" value="1"/>
</dbReference>
<dbReference type="InterPro" id="IPR025610">
    <property type="entry name" value="MYC/MYB_N"/>
</dbReference>
<evidence type="ECO:0000313" key="6">
    <source>
        <dbReference type="EMBL" id="RXH76876.1"/>
    </source>
</evidence>
<protein>
    <recommendedName>
        <fullName evidence="5">Transcription factor MYC/MYB N-terminal domain-containing protein</fullName>
    </recommendedName>
</protein>
<organism evidence="6 7">
    <name type="scientific">Malus domestica</name>
    <name type="common">Apple</name>
    <name type="synonym">Pyrus malus</name>
    <dbReference type="NCBI Taxonomy" id="3750"/>
    <lineage>
        <taxon>Eukaryota</taxon>
        <taxon>Viridiplantae</taxon>
        <taxon>Streptophyta</taxon>
        <taxon>Embryophyta</taxon>
        <taxon>Tracheophyta</taxon>
        <taxon>Spermatophyta</taxon>
        <taxon>Magnoliopsida</taxon>
        <taxon>eudicotyledons</taxon>
        <taxon>Gunneridae</taxon>
        <taxon>Pentapetalae</taxon>
        <taxon>rosids</taxon>
        <taxon>fabids</taxon>
        <taxon>Rosales</taxon>
        <taxon>Rosaceae</taxon>
        <taxon>Amygdaloideae</taxon>
        <taxon>Maleae</taxon>
        <taxon>Malus</taxon>
    </lineage>
</organism>
<dbReference type="Pfam" id="PF14215">
    <property type="entry name" value="bHLH-MYC_N"/>
    <property type="match status" value="1"/>
</dbReference>
<evidence type="ECO:0000256" key="3">
    <source>
        <dbReference type="ARBA" id="ARBA00043985"/>
    </source>
</evidence>
<keyword evidence="1" id="KW-0805">Transcription regulation</keyword>
<dbReference type="PANTHER" id="PTHR31088:SF6">
    <property type="entry name" value="PHAGE SHOCK PROTEIN A"/>
    <property type="match status" value="1"/>
</dbReference>
<dbReference type="AlphaFoldDB" id="A0A498HZT7"/>
<evidence type="ECO:0000259" key="5">
    <source>
        <dbReference type="Pfam" id="PF14215"/>
    </source>
</evidence>
<evidence type="ECO:0000256" key="2">
    <source>
        <dbReference type="ARBA" id="ARBA00023163"/>
    </source>
</evidence>
<evidence type="ECO:0000313" key="7">
    <source>
        <dbReference type="Proteomes" id="UP000290289"/>
    </source>
</evidence>
<evidence type="ECO:0000256" key="4">
    <source>
        <dbReference type="SAM" id="MobiDB-lite"/>
    </source>
</evidence>
<name>A0A498HZT7_MALDO</name>
<reference evidence="6 7" key="1">
    <citation type="submission" date="2018-10" db="EMBL/GenBank/DDBJ databases">
        <title>A high-quality apple genome assembly.</title>
        <authorList>
            <person name="Hu J."/>
        </authorList>
    </citation>
    <scope>NUCLEOTIDE SEQUENCE [LARGE SCALE GENOMIC DNA]</scope>
    <source>
        <strain evidence="7">cv. HFTH1</strain>
        <tissue evidence="6">Young leaf</tissue>
    </source>
</reference>
<proteinExistence type="inferred from homology"/>
<dbReference type="STRING" id="3750.A0A498HZT7"/>
<keyword evidence="7" id="KW-1185">Reference proteome</keyword>
<feature type="region of interest" description="Disordered" evidence="4">
    <location>
        <begin position="78"/>
        <end position="104"/>
    </location>
</feature>
<dbReference type="Proteomes" id="UP000290289">
    <property type="component" value="Chromosome 14"/>
</dbReference>
<keyword evidence="2" id="KW-0804">Transcription</keyword>
<evidence type="ECO:0000256" key="1">
    <source>
        <dbReference type="ARBA" id="ARBA00023015"/>
    </source>
</evidence>